<evidence type="ECO:0000313" key="2">
    <source>
        <dbReference type="EMBL" id="VAW62655.1"/>
    </source>
</evidence>
<keyword evidence="1" id="KW-1133">Transmembrane helix</keyword>
<accession>A0A3B0X314</accession>
<feature type="transmembrane region" description="Helical" evidence="1">
    <location>
        <begin position="5"/>
        <end position="21"/>
    </location>
</feature>
<reference evidence="2" key="1">
    <citation type="submission" date="2018-06" db="EMBL/GenBank/DDBJ databases">
        <authorList>
            <person name="Zhirakovskaya E."/>
        </authorList>
    </citation>
    <scope>NUCLEOTIDE SEQUENCE</scope>
</reference>
<evidence type="ECO:0000256" key="1">
    <source>
        <dbReference type="SAM" id="Phobius"/>
    </source>
</evidence>
<proteinExistence type="predicted"/>
<gene>
    <name evidence="2" type="ORF">MNBD_GAMMA08-1008</name>
</gene>
<protein>
    <submittedName>
        <fullName evidence="2">Uncharacterized protein</fullName>
    </submittedName>
</protein>
<sequence length="128" mass="14923">MKKNITIIIFIFITVIIIFSLKKTGNGWLTPEQYSRALYTREETGFDFITCTKVKLSNKEFTLALKKLKLQKISQSPVIDSSRGNCQPKWWDINFPSEAMYFSLSPNGSRRQLASFKNGYMYYISELR</sequence>
<dbReference type="AlphaFoldDB" id="A0A3B0X314"/>
<dbReference type="EMBL" id="UOFH01000223">
    <property type="protein sequence ID" value="VAW62655.1"/>
    <property type="molecule type" value="Genomic_DNA"/>
</dbReference>
<organism evidence="2">
    <name type="scientific">hydrothermal vent metagenome</name>
    <dbReference type="NCBI Taxonomy" id="652676"/>
    <lineage>
        <taxon>unclassified sequences</taxon>
        <taxon>metagenomes</taxon>
        <taxon>ecological metagenomes</taxon>
    </lineage>
</organism>
<name>A0A3B0X314_9ZZZZ</name>
<keyword evidence="1" id="KW-0472">Membrane</keyword>
<keyword evidence="1" id="KW-0812">Transmembrane</keyword>